<evidence type="ECO:0000313" key="1">
    <source>
        <dbReference type="EMBL" id="KAK4076524.1"/>
    </source>
</evidence>
<reference evidence="1 2" key="1">
    <citation type="journal article" date="2024" name="Microbiol. Resour. Announc.">
        <title>Genome annotations for the ascomycete fungi Trichoderma harzianum, Trichoderma aggressivum, and Purpureocillium lilacinum.</title>
        <authorList>
            <person name="Beijen E.P.W."/>
            <person name="Ohm R.A."/>
        </authorList>
    </citation>
    <scope>NUCLEOTIDE SEQUENCE [LARGE SCALE GENOMIC DNA]</scope>
    <source>
        <strain evidence="1 2">CBS 150709</strain>
    </source>
</reference>
<name>A0ABR0BGC4_PURLI</name>
<protein>
    <submittedName>
        <fullName evidence="1">Uncharacterized protein</fullName>
    </submittedName>
</protein>
<proteinExistence type="predicted"/>
<comment type="caution">
    <text evidence="1">The sequence shown here is derived from an EMBL/GenBank/DDBJ whole genome shotgun (WGS) entry which is preliminary data.</text>
</comment>
<accession>A0ABR0BGC4</accession>
<evidence type="ECO:0000313" key="2">
    <source>
        <dbReference type="Proteomes" id="UP001287286"/>
    </source>
</evidence>
<gene>
    <name evidence="1" type="ORF">Purlil1_12615</name>
</gene>
<organism evidence="1 2">
    <name type="scientific">Purpureocillium lilacinum</name>
    <name type="common">Paecilomyces lilacinus</name>
    <dbReference type="NCBI Taxonomy" id="33203"/>
    <lineage>
        <taxon>Eukaryota</taxon>
        <taxon>Fungi</taxon>
        <taxon>Dikarya</taxon>
        <taxon>Ascomycota</taxon>
        <taxon>Pezizomycotina</taxon>
        <taxon>Sordariomycetes</taxon>
        <taxon>Hypocreomycetidae</taxon>
        <taxon>Hypocreales</taxon>
        <taxon>Ophiocordycipitaceae</taxon>
        <taxon>Purpureocillium</taxon>
    </lineage>
</organism>
<sequence>MVKVGGRKDPRDVDRFIEYVYLQTWTTGPSRKYWIVNWNGSPLRPAGGRQAQKHLESVLMRKHARGLIECNAAITETELTPRASTFGERQPWLERSGWEAAYGGTHGHMLASLAAVPPLPTGPASGP</sequence>
<dbReference type="EMBL" id="JAWRVI010000116">
    <property type="protein sequence ID" value="KAK4076524.1"/>
    <property type="molecule type" value="Genomic_DNA"/>
</dbReference>
<dbReference type="Proteomes" id="UP001287286">
    <property type="component" value="Unassembled WGS sequence"/>
</dbReference>
<keyword evidence="2" id="KW-1185">Reference proteome</keyword>